<accession>A0A2M6WNK1</accession>
<dbReference type="InterPro" id="IPR052514">
    <property type="entry name" value="SAM-dependent_MTase"/>
</dbReference>
<dbReference type="PANTHER" id="PTHR34203">
    <property type="entry name" value="METHYLTRANSFERASE, FKBM FAMILY PROTEIN"/>
    <property type="match status" value="1"/>
</dbReference>
<reference evidence="3" key="1">
    <citation type="submission" date="2017-09" db="EMBL/GenBank/DDBJ databases">
        <title>Depth-based differentiation of microbial function through sediment-hosted aquifers and enrichment of novel symbionts in the deep terrestrial subsurface.</title>
        <authorList>
            <person name="Probst A.J."/>
            <person name="Ladd B."/>
            <person name="Jarett J.K."/>
            <person name="Geller-Mcgrath D.E."/>
            <person name="Sieber C.M.K."/>
            <person name="Emerson J.B."/>
            <person name="Anantharaman K."/>
            <person name="Thomas B.C."/>
            <person name="Malmstrom R."/>
            <person name="Stieglmeier M."/>
            <person name="Klingl A."/>
            <person name="Woyke T."/>
            <person name="Ryan C.M."/>
            <person name="Banfield J.F."/>
        </authorList>
    </citation>
    <scope>NUCLEOTIDE SEQUENCE [LARGE SCALE GENOMIC DNA]</scope>
</reference>
<dbReference type="PANTHER" id="PTHR34203:SF15">
    <property type="entry name" value="SLL1173 PROTEIN"/>
    <property type="match status" value="1"/>
</dbReference>
<gene>
    <name evidence="2" type="ORF">COT98_04015</name>
</gene>
<dbReference type="NCBIfam" id="TIGR01444">
    <property type="entry name" value="fkbM_fam"/>
    <property type="match status" value="1"/>
</dbReference>
<sequence>MKKINFNQKIIQVNLRDEVDSSVFNEIFKYREYRQVEDIIKTTSEAILDIGAHAGFFSLYAAALNENVKIYALEPEPHNFLALKQNTELNSKFHQIRLFNLALDSRTGSGLLYLSPDSHNHSLLKESGQKPTELPIKTITLNDFCLKQKIKSIGLLKMDIEGGEHDIIKNLTPAELALINHLFLEVHKTKNDFYQSLEKILRPAGFSVQIFPCQFDPDLKFMLANNKRKE</sequence>
<protein>
    <recommendedName>
        <fullName evidence="1">Methyltransferase FkbM domain-containing protein</fullName>
    </recommendedName>
</protein>
<feature type="domain" description="Methyltransferase FkbM" evidence="1">
    <location>
        <begin position="49"/>
        <end position="206"/>
    </location>
</feature>
<dbReference type="InterPro" id="IPR006342">
    <property type="entry name" value="FkbM_mtfrase"/>
</dbReference>
<comment type="caution">
    <text evidence="2">The sequence shown here is derived from an EMBL/GenBank/DDBJ whole genome shotgun (WGS) entry which is preliminary data.</text>
</comment>
<evidence type="ECO:0000259" key="1">
    <source>
        <dbReference type="Pfam" id="PF05050"/>
    </source>
</evidence>
<dbReference type="Pfam" id="PF05050">
    <property type="entry name" value="Methyltransf_21"/>
    <property type="match status" value="1"/>
</dbReference>
<dbReference type="Proteomes" id="UP000228900">
    <property type="component" value="Unassembled WGS sequence"/>
</dbReference>
<dbReference type="AlphaFoldDB" id="A0A2M6WNK1"/>
<evidence type="ECO:0000313" key="2">
    <source>
        <dbReference type="EMBL" id="PIT94391.1"/>
    </source>
</evidence>
<dbReference type="SUPFAM" id="SSF53335">
    <property type="entry name" value="S-adenosyl-L-methionine-dependent methyltransferases"/>
    <property type="match status" value="1"/>
</dbReference>
<evidence type="ECO:0000313" key="3">
    <source>
        <dbReference type="Proteomes" id="UP000228900"/>
    </source>
</evidence>
<dbReference type="InterPro" id="IPR029063">
    <property type="entry name" value="SAM-dependent_MTases_sf"/>
</dbReference>
<proteinExistence type="predicted"/>
<dbReference type="EMBL" id="PFAQ01000053">
    <property type="protein sequence ID" value="PIT94391.1"/>
    <property type="molecule type" value="Genomic_DNA"/>
</dbReference>
<organism evidence="2 3">
    <name type="scientific">Candidatus Falkowbacteria bacterium CG10_big_fil_rev_8_21_14_0_10_39_9</name>
    <dbReference type="NCBI Taxonomy" id="1974566"/>
    <lineage>
        <taxon>Bacteria</taxon>
        <taxon>Candidatus Falkowiibacteriota</taxon>
    </lineage>
</organism>
<dbReference type="Gene3D" id="3.40.50.150">
    <property type="entry name" value="Vaccinia Virus protein VP39"/>
    <property type="match status" value="1"/>
</dbReference>
<name>A0A2M6WNK1_9BACT</name>